<reference evidence="2" key="1">
    <citation type="journal article" date="2019" name="Int. J. Syst. Evol. Microbiol.">
        <title>The Global Catalogue of Microorganisms (GCM) 10K type strain sequencing project: providing services to taxonomists for standard genome sequencing and annotation.</title>
        <authorList>
            <consortium name="The Broad Institute Genomics Platform"/>
            <consortium name="The Broad Institute Genome Sequencing Center for Infectious Disease"/>
            <person name="Wu L."/>
            <person name="Ma J."/>
        </authorList>
    </citation>
    <scope>NUCLEOTIDE SEQUENCE [LARGE SCALE GENOMIC DNA]</scope>
    <source>
        <strain evidence="2">JCM 18537</strain>
    </source>
</reference>
<dbReference type="Proteomes" id="UP001501645">
    <property type="component" value="Unassembled WGS sequence"/>
</dbReference>
<comment type="caution">
    <text evidence="1">The sequence shown here is derived from an EMBL/GenBank/DDBJ whole genome shotgun (WGS) entry which is preliminary data.</text>
</comment>
<name>A0ABP8ZPL1_9MICO</name>
<gene>
    <name evidence="1" type="ORF">GCM10023351_00850</name>
</gene>
<dbReference type="EMBL" id="BAABKO010000001">
    <property type="protein sequence ID" value="GAA4762275.1"/>
    <property type="molecule type" value="Genomic_DNA"/>
</dbReference>
<dbReference type="RefSeq" id="WP_345434800.1">
    <property type="nucleotide sequence ID" value="NZ_BAABKO010000001.1"/>
</dbReference>
<proteinExistence type="predicted"/>
<organism evidence="1 2">
    <name type="scientific">Microbacterium gilvum</name>
    <dbReference type="NCBI Taxonomy" id="1336204"/>
    <lineage>
        <taxon>Bacteria</taxon>
        <taxon>Bacillati</taxon>
        <taxon>Actinomycetota</taxon>
        <taxon>Actinomycetes</taxon>
        <taxon>Micrococcales</taxon>
        <taxon>Microbacteriaceae</taxon>
        <taxon>Microbacterium</taxon>
    </lineage>
</organism>
<keyword evidence="2" id="KW-1185">Reference proteome</keyword>
<evidence type="ECO:0000313" key="1">
    <source>
        <dbReference type="EMBL" id="GAA4762275.1"/>
    </source>
</evidence>
<evidence type="ECO:0000313" key="2">
    <source>
        <dbReference type="Proteomes" id="UP001501645"/>
    </source>
</evidence>
<protein>
    <recommendedName>
        <fullName evidence="3">Helix-turn-helix domain-containing protein</fullName>
    </recommendedName>
</protein>
<sequence length="81" mass="8994">MPSNVTPMKAAPSVRYLSPEQVAEMAPGITVETLRERRKRRQKPDYFKPTGGTDSRGAVLYLESDVLAWIAASRVTTREAS</sequence>
<evidence type="ECO:0008006" key="3">
    <source>
        <dbReference type="Google" id="ProtNLM"/>
    </source>
</evidence>
<accession>A0ABP8ZPL1</accession>